<dbReference type="InterPro" id="IPR023393">
    <property type="entry name" value="START-like_dom_sf"/>
</dbReference>
<evidence type="ECO:0000313" key="1">
    <source>
        <dbReference type="EMBL" id="MBP2471364.1"/>
    </source>
</evidence>
<dbReference type="Gene3D" id="3.30.530.20">
    <property type="match status" value="1"/>
</dbReference>
<dbReference type="RefSeq" id="WP_158103681.1">
    <property type="nucleotide sequence ID" value="NZ_JAGIOO010000001.1"/>
</dbReference>
<sequence length="170" mass="18453">MADIITGARVEVELTVPAAPAEFWRVVSDVTRIGEFSPECVGASWLGSGTPAPGARFTGRNDFGDGVGEAVCEVTESVPGEVFAWVVLDQHDDPRSPGSLWRYELAPAPGGGTRVRHTFEHGPGDSGVRHFLPEDPQEATEFVQGRWVQLREHMTQTIEAMARREPDGVS</sequence>
<name>A0ABS5A464_9PSEU</name>
<evidence type="ECO:0000313" key="2">
    <source>
        <dbReference type="Proteomes" id="UP001519363"/>
    </source>
</evidence>
<accession>A0ABS5A464</accession>
<gene>
    <name evidence="1" type="ORF">JOF53_000236</name>
</gene>
<protein>
    <recommendedName>
        <fullName evidence="3">Polyketide cyclase / dehydrase and lipid transport</fullName>
    </recommendedName>
</protein>
<proteinExistence type="predicted"/>
<dbReference type="Pfam" id="PF10604">
    <property type="entry name" value="Polyketide_cyc2"/>
    <property type="match status" value="1"/>
</dbReference>
<dbReference type="EMBL" id="JAGIOO010000001">
    <property type="protein sequence ID" value="MBP2471364.1"/>
    <property type="molecule type" value="Genomic_DNA"/>
</dbReference>
<keyword evidence="2" id="KW-1185">Reference proteome</keyword>
<dbReference type="InterPro" id="IPR019587">
    <property type="entry name" value="Polyketide_cyclase/dehydratase"/>
</dbReference>
<dbReference type="CDD" id="cd07812">
    <property type="entry name" value="SRPBCC"/>
    <property type="match status" value="1"/>
</dbReference>
<reference evidence="1 2" key="1">
    <citation type="submission" date="2021-03" db="EMBL/GenBank/DDBJ databases">
        <title>Sequencing the genomes of 1000 actinobacteria strains.</title>
        <authorList>
            <person name="Klenk H.-P."/>
        </authorList>
    </citation>
    <scope>NUCLEOTIDE SEQUENCE [LARGE SCALE GENOMIC DNA]</scope>
    <source>
        <strain evidence="1 2">DSM 44580</strain>
    </source>
</reference>
<evidence type="ECO:0008006" key="3">
    <source>
        <dbReference type="Google" id="ProtNLM"/>
    </source>
</evidence>
<organism evidence="1 2">
    <name type="scientific">Crossiella equi</name>
    <dbReference type="NCBI Taxonomy" id="130796"/>
    <lineage>
        <taxon>Bacteria</taxon>
        <taxon>Bacillati</taxon>
        <taxon>Actinomycetota</taxon>
        <taxon>Actinomycetes</taxon>
        <taxon>Pseudonocardiales</taxon>
        <taxon>Pseudonocardiaceae</taxon>
        <taxon>Crossiella</taxon>
    </lineage>
</organism>
<comment type="caution">
    <text evidence="1">The sequence shown here is derived from an EMBL/GenBank/DDBJ whole genome shotgun (WGS) entry which is preliminary data.</text>
</comment>
<dbReference type="Proteomes" id="UP001519363">
    <property type="component" value="Unassembled WGS sequence"/>
</dbReference>
<dbReference type="SUPFAM" id="SSF55961">
    <property type="entry name" value="Bet v1-like"/>
    <property type="match status" value="1"/>
</dbReference>